<dbReference type="RefSeq" id="WP_064121689.1">
    <property type="nucleotide sequence ID" value="NZ_CP015243.1"/>
</dbReference>
<dbReference type="InterPro" id="IPR036061">
    <property type="entry name" value="CheW-like_dom_sf"/>
</dbReference>
<dbReference type="AlphaFoldDB" id="A0A172YBW1"/>
<dbReference type="EMBL" id="CP015243">
    <property type="protein sequence ID" value="ANF56717.1"/>
    <property type="molecule type" value="Genomic_DNA"/>
</dbReference>
<feature type="domain" description="CheW-like" evidence="1">
    <location>
        <begin position="7"/>
        <end position="146"/>
    </location>
</feature>
<dbReference type="SMART" id="SM00260">
    <property type="entry name" value="CheW"/>
    <property type="match status" value="1"/>
</dbReference>
<proteinExistence type="predicted"/>
<dbReference type="InterPro" id="IPR002545">
    <property type="entry name" value="CheW-lke_dom"/>
</dbReference>
<dbReference type="SUPFAM" id="SSF50341">
    <property type="entry name" value="CheW-like"/>
    <property type="match status" value="1"/>
</dbReference>
<protein>
    <recommendedName>
        <fullName evidence="1">CheW-like domain-containing protein</fullName>
    </recommendedName>
</protein>
<dbReference type="Gene3D" id="2.40.50.180">
    <property type="entry name" value="CheA-289, Domain 4"/>
    <property type="match status" value="1"/>
</dbReference>
<evidence type="ECO:0000259" key="1">
    <source>
        <dbReference type="PROSITE" id="PS50851"/>
    </source>
</evidence>
<keyword evidence="3" id="KW-1185">Reference proteome</keyword>
<dbReference type="KEGG" id="haa:A5892_03915"/>
<dbReference type="GO" id="GO:0005829">
    <property type="term" value="C:cytosol"/>
    <property type="evidence" value="ECO:0007669"/>
    <property type="project" value="TreeGrafter"/>
</dbReference>
<name>A0A172YBW1_9GAMM</name>
<evidence type="ECO:0000313" key="3">
    <source>
        <dbReference type="Proteomes" id="UP000077875"/>
    </source>
</evidence>
<dbReference type="Pfam" id="PF01584">
    <property type="entry name" value="CheW"/>
    <property type="match status" value="1"/>
</dbReference>
<evidence type="ECO:0000313" key="2">
    <source>
        <dbReference type="EMBL" id="ANF56717.1"/>
    </source>
</evidence>
<accession>A0A172YBW1</accession>
<dbReference type="Gene3D" id="2.30.30.40">
    <property type="entry name" value="SH3 Domains"/>
    <property type="match status" value="1"/>
</dbReference>
<organism evidence="2 3">
    <name type="scientific">Halotalea alkalilenta</name>
    <dbReference type="NCBI Taxonomy" id="376489"/>
    <lineage>
        <taxon>Bacteria</taxon>
        <taxon>Pseudomonadati</taxon>
        <taxon>Pseudomonadota</taxon>
        <taxon>Gammaproteobacteria</taxon>
        <taxon>Oceanospirillales</taxon>
        <taxon>Halomonadaceae</taxon>
        <taxon>Halotalea</taxon>
    </lineage>
</organism>
<dbReference type="GO" id="GO:0006935">
    <property type="term" value="P:chemotaxis"/>
    <property type="evidence" value="ECO:0007669"/>
    <property type="project" value="InterPro"/>
</dbReference>
<dbReference type="STRING" id="376489.A5892_03915"/>
<dbReference type="GO" id="GO:0007165">
    <property type="term" value="P:signal transduction"/>
    <property type="evidence" value="ECO:0007669"/>
    <property type="project" value="InterPro"/>
</dbReference>
<dbReference type="PANTHER" id="PTHR22617">
    <property type="entry name" value="CHEMOTAXIS SENSOR HISTIDINE KINASE-RELATED"/>
    <property type="match status" value="1"/>
</dbReference>
<dbReference type="InterPro" id="IPR039315">
    <property type="entry name" value="CheW"/>
</dbReference>
<dbReference type="Proteomes" id="UP000077875">
    <property type="component" value="Chromosome"/>
</dbReference>
<reference evidence="2 3" key="1">
    <citation type="submission" date="2016-04" db="EMBL/GenBank/DDBJ databases">
        <title>Complete Genome Sequence of Halotalea alkalilenta IHB B 13600.</title>
        <authorList>
            <person name="Swarnkar M.K."/>
            <person name="Sharma A."/>
            <person name="Kaushal K."/>
            <person name="Soni R."/>
            <person name="Rana S."/>
            <person name="Singh A.K."/>
            <person name="Gulati A."/>
        </authorList>
    </citation>
    <scope>NUCLEOTIDE SEQUENCE [LARGE SCALE GENOMIC DNA]</scope>
    <source>
        <strain evidence="2 3">IHB B 13600</strain>
    </source>
</reference>
<dbReference type="PROSITE" id="PS50851">
    <property type="entry name" value="CHEW"/>
    <property type="match status" value="1"/>
</dbReference>
<gene>
    <name evidence="2" type="ORF">A5892_03915</name>
</gene>
<sequence length="155" mass="16637">MSDAGSEQLFLSFSLDRERCLLEACAVVEVLAQDTPLDRLPGAPRWLLGTFSHRGRLVPVVDVASHLLGRETLKRRDTRLVVVEPMDVAVGLMLEGVSGLIRLDTSCCHELASVAITGALSGRVIDAEPGLLRWLEPHHLLPAAIAAGIGEGATR</sequence>
<dbReference type="PANTHER" id="PTHR22617:SF43">
    <property type="entry name" value="PROTEIN PILI"/>
    <property type="match status" value="1"/>
</dbReference>